<dbReference type="Proteomes" id="UP000194267">
    <property type="component" value="Unassembled WGS sequence"/>
</dbReference>
<evidence type="ECO:0000313" key="1">
    <source>
        <dbReference type="EMBL" id="OTA41923.1"/>
    </source>
</evidence>
<comment type="caution">
    <text evidence="1">The sequence shown here is derived from an EMBL/GenBank/DDBJ whole genome shotgun (WGS) entry which is preliminary data.</text>
</comment>
<name>A0A1Y2T9I8_SYMTR</name>
<reference evidence="2" key="1">
    <citation type="submission" date="2016-04" db="EMBL/GenBank/DDBJ databases">
        <authorList>
            <person name="Antunes L.P."/>
            <person name="Martins L.F."/>
            <person name="Pereira R.V."/>
            <person name="Thomas A.M."/>
            <person name="Barbosa D."/>
            <person name="Nascimento L."/>
            <person name="Silva G.M."/>
            <person name="Condomitti G.W."/>
            <person name="Digiampietri L.A."/>
            <person name="Lombardi K.C."/>
            <person name="Ramos P.L."/>
            <person name="Quaggio R.B."/>
            <person name="Oliveira J.C."/>
            <person name="Pascon R.C."/>
            <person name="Cruz J.B."/>
            <person name="Silva A.M."/>
            <person name="Setubal J.C."/>
        </authorList>
    </citation>
    <scope>NUCLEOTIDE SEQUENCE [LARGE SCALE GENOMIC DNA]</scope>
</reference>
<proteinExistence type="predicted"/>
<dbReference type="EMBL" id="LWLV01000150">
    <property type="protein sequence ID" value="OTA41923.1"/>
    <property type="molecule type" value="Genomic_DNA"/>
</dbReference>
<sequence length="97" mass="10210">MGTGMMFGFAPVWPAAAPLFAAPVINVWWYELKNVSSGGVVSTGVLDLGFLTSNSKGNSLTDQGGDATYSATWYGFLSDTDWVDTPYANMAGFQVGG</sequence>
<protein>
    <submittedName>
        <fullName evidence="1">Uncharacterized protein</fullName>
    </submittedName>
</protein>
<dbReference type="AlphaFoldDB" id="A0A1Y2T9I8"/>
<evidence type="ECO:0000313" key="2">
    <source>
        <dbReference type="Proteomes" id="UP000194267"/>
    </source>
</evidence>
<gene>
    <name evidence="1" type="ORF">A6D92_02790</name>
</gene>
<accession>A0A1Y2T9I8</accession>
<organism evidence="1 2">
    <name type="scientific">Symbiobacterium thermophilum</name>
    <dbReference type="NCBI Taxonomy" id="2734"/>
    <lineage>
        <taxon>Bacteria</taxon>
        <taxon>Bacillati</taxon>
        <taxon>Bacillota</taxon>
        <taxon>Clostridia</taxon>
        <taxon>Eubacteriales</taxon>
        <taxon>Symbiobacteriaceae</taxon>
        <taxon>Symbiobacterium</taxon>
    </lineage>
</organism>